<dbReference type="RefSeq" id="WP_101031293.1">
    <property type="nucleotide sequence ID" value="NZ_CP034073.1"/>
</dbReference>
<gene>
    <name evidence="5" type="ORF">EGC77_13130</name>
    <name evidence="4" type="ORF">EGC80_15640</name>
</gene>
<dbReference type="Pfam" id="PF00132">
    <property type="entry name" value="Hexapep"/>
    <property type="match status" value="1"/>
</dbReference>
<dbReference type="InterPro" id="IPR051159">
    <property type="entry name" value="Hexapeptide_acetyltransf"/>
</dbReference>
<dbReference type="Gene3D" id="2.160.10.10">
    <property type="entry name" value="Hexapeptide repeat proteins"/>
    <property type="match status" value="1"/>
</dbReference>
<dbReference type="CDD" id="cd03357">
    <property type="entry name" value="LbH_MAT_GAT"/>
    <property type="match status" value="1"/>
</dbReference>
<accession>A0A3N4E153</accession>
<evidence type="ECO:0000259" key="3">
    <source>
        <dbReference type="SMART" id="SM01266"/>
    </source>
</evidence>
<dbReference type="InterPro" id="IPR024688">
    <property type="entry name" value="Mac_dom"/>
</dbReference>
<dbReference type="GO" id="GO:0008374">
    <property type="term" value="F:O-acyltransferase activity"/>
    <property type="evidence" value="ECO:0007669"/>
    <property type="project" value="TreeGrafter"/>
</dbReference>
<dbReference type="GO" id="GO:0016407">
    <property type="term" value="F:acetyltransferase activity"/>
    <property type="evidence" value="ECO:0007669"/>
    <property type="project" value="InterPro"/>
</dbReference>
<dbReference type="EMBL" id="RKKB01000004">
    <property type="protein sequence ID" value="RPA31855.1"/>
    <property type="molecule type" value="Genomic_DNA"/>
</dbReference>
<reference evidence="4 6" key="1">
    <citation type="submission" date="2018-11" db="EMBL/GenBank/DDBJ databases">
        <title>Shewanella sp. M2.</title>
        <authorList>
            <person name="Hwang Y.J."/>
            <person name="Hwang C.Y."/>
        </authorList>
    </citation>
    <scope>NUCLEOTIDE SEQUENCE [LARGE SCALE GENOMIC DNA]</scope>
    <source>
        <strain evidence="4 6">M2</strain>
    </source>
</reference>
<dbReference type="PANTHER" id="PTHR23416">
    <property type="entry name" value="SIALIC ACID SYNTHASE-RELATED"/>
    <property type="match status" value="1"/>
</dbReference>
<dbReference type="KEGG" id="spsr:EGC80_15640"/>
<evidence type="ECO:0000256" key="2">
    <source>
        <dbReference type="ARBA" id="ARBA00022679"/>
    </source>
</evidence>
<evidence type="ECO:0000313" key="6">
    <source>
        <dbReference type="Proteomes" id="UP000273778"/>
    </source>
</evidence>
<feature type="domain" description="Maltose/galactoside acetyltransferase" evidence="3">
    <location>
        <begin position="4"/>
        <end position="56"/>
    </location>
</feature>
<protein>
    <submittedName>
        <fullName evidence="5">Sugar O-acetyltransferase</fullName>
    </submittedName>
</protein>
<dbReference type="SUPFAM" id="SSF51161">
    <property type="entry name" value="Trimeric LpxA-like enzymes"/>
    <property type="match status" value="1"/>
</dbReference>
<keyword evidence="6" id="KW-1185">Reference proteome</keyword>
<dbReference type="Pfam" id="PF12464">
    <property type="entry name" value="Mac"/>
    <property type="match status" value="1"/>
</dbReference>
<reference evidence="5" key="3">
    <citation type="submission" date="2018-11" db="EMBL/GenBank/DDBJ databases">
        <authorList>
            <person name="Hwang Y.J."/>
            <person name="Hwang C.Y."/>
        </authorList>
    </citation>
    <scope>NUCLEOTIDE SEQUENCE</scope>
    <source>
        <strain evidence="5">R106</strain>
    </source>
</reference>
<dbReference type="InterPro" id="IPR001451">
    <property type="entry name" value="Hexapep"/>
</dbReference>
<dbReference type="InterPro" id="IPR011004">
    <property type="entry name" value="Trimer_LpxA-like_sf"/>
</dbReference>
<comment type="similarity">
    <text evidence="1">Belongs to the transferase hexapeptide repeat family.</text>
</comment>
<sequence>MSELQNMREGQTYNCLDQKLTDLRALAFLTLHEFNNEIDAQKRAELLKKLGASVSTTSHIAPPLEMSYGCHLSLGQQSYINSGAIILDNAQVSIGDNVMIGPRVQVYTAAHSLDADKRIAGDEIAKPVTIKDKVWIGGGVIILPGVTINEGAIVGAGSVVTKDVPSYARVAGNPATLMAKK</sequence>
<reference evidence="7" key="2">
    <citation type="submission" date="2018-11" db="EMBL/GenBank/DDBJ databases">
        <title>Shewanella sp. R106.</title>
        <authorList>
            <person name="Hwang Y.J."/>
            <person name="Hwang C.Y."/>
        </authorList>
    </citation>
    <scope>NUCLEOTIDE SEQUENCE [LARGE SCALE GENOMIC DNA]</scope>
    <source>
        <strain evidence="7">R106</strain>
    </source>
</reference>
<evidence type="ECO:0000313" key="7">
    <source>
        <dbReference type="Proteomes" id="UP000278855"/>
    </source>
</evidence>
<dbReference type="Proteomes" id="UP000278855">
    <property type="component" value="Unassembled WGS sequence"/>
</dbReference>
<dbReference type="PANTHER" id="PTHR23416:SF23">
    <property type="entry name" value="ACETYLTRANSFERASE C18B11.09C-RELATED"/>
    <property type="match status" value="1"/>
</dbReference>
<organism evidence="5 7">
    <name type="scientific">Shewanella psychromarinicola</name>
    <dbReference type="NCBI Taxonomy" id="2487742"/>
    <lineage>
        <taxon>Bacteria</taxon>
        <taxon>Pseudomonadati</taxon>
        <taxon>Pseudomonadota</taxon>
        <taxon>Gammaproteobacteria</taxon>
        <taxon>Alteromonadales</taxon>
        <taxon>Shewanellaceae</taxon>
        <taxon>Shewanella</taxon>
    </lineage>
</organism>
<dbReference type="OrthoDB" id="9815592at2"/>
<keyword evidence="2 5" id="KW-0808">Transferase</keyword>
<evidence type="ECO:0000313" key="5">
    <source>
        <dbReference type="EMBL" id="RPA31855.1"/>
    </source>
</evidence>
<dbReference type="AlphaFoldDB" id="A0A3N4E153"/>
<dbReference type="Proteomes" id="UP000273778">
    <property type="component" value="Chromosome"/>
</dbReference>
<dbReference type="SMART" id="SM01266">
    <property type="entry name" value="Mac"/>
    <property type="match status" value="1"/>
</dbReference>
<name>A0A3N4E153_9GAMM</name>
<dbReference type="EMBL" id="CP034073">
    <property type="protein sequence ID" value="AZG36165.1"/>
    <property type="molecule type" value="Genomic_DNA"/>
</dbReference>
<evidence type="ECO:0000256" key="1">
    <source>
        <dbReference type="ARBA" id="ARBA00007274"/>
    </source>
</evidence>
<evidence type="ECO:0000313" key="4">
    <source>
        <dbReference type="EMBL" id="AZG36165.1"/>
    </source>
</evidence>
<proteinExistence type="inferred from homology"/>